<dbReference type="Proteomes" id="UP000070501">
    <property type="component" value="Unassembled WGS sequence"/>
</dbReference>
<reference evidence="3" key="1">
    <citation type="submission" date="2016-02" db="EMBL/GenBank/DDBJ databases">
        <title>Draft genome sequence of Microdochium bolleyi, a fungal endophyte of beachgrass.</title>
        <authorList>
            <consortium name="DOE Joint Genome Institute"/>
            <person name="David A.S."/>
            <person name="May G."/>
            <person name="Haridas S."/>
            <person name="Lim J."/>
            <person name="Wang M."/>
            <person name="Labutti K."/>
            <person name="Lipzen A."/>
            <person name="Barry K."/>
            <person name="Grigoriev I.V."/>
        </authorList>
    </citation>
    <scope>NUCLEOTIDE SEQUENCE [LARGE SCALE GENOMIC DNA]</scope>
    <source>
        <strain evidence="3">J235TASD1</strain>
    </source>
</reference>
<protein>
    <submittedName>
        <fullName evidence="2">Uncharacterized protein</fullName>
    </submittedName>
</protein>
<name>A0A136IJ99_9PEZI</name>
<sequence>MMLTSTTKLPLWRRRACTICTTEFEDGERYWLHLRSDPHNIMPHEEPHKSLHSCLLTLLKPRIIEALRLELRSTYKACFPDLFKHFSMATISPQSASEYPLSRLEPDLRNAMNNAILGRHAQIQLGVRYALHKAVDLAHGEGHLWLDITITEVMAANVSMMVDGVYIEEIEGKVKRILPVMVAWVLERHDRKVVRQCRGPSPHTSNEDEAVNKRENGIAANPMEEGVQSSESRT</sequence>
<evidence type="ECO:0000256" key="1">
    <source>
        <dbReference type="SAM" id="MobiDB-lite"/>
    </source>
</evidence>
<evidence type="ECO:0000313" key="2">
    <source>
        <dbReference type="EMBL" id="KXJ85050.1"/>
    </source>
</evidence>
<proteinExistence type="predicted"/>
<gene>
    <name evidence="2" type="ORF">Micbo1qcDRAFT_169690</name>
</gene>
<organism evidence="2 3">
    <name type="scientific">Microdochium bolleyi</name>
    <dbReference type="NCBI Taxonomy" id="196109"/>
    <lineage>
        <taxon>Eukaryota</taxon>
        <taxon>Fungi</taxon>
        <taxon>Dikarya</taxon>
        <taxon>Ascomycota</taxon>
        <taxon>Pezizomycotina</taxon>
        <taxon>Sordariomycetes</taxon>
        <taxon>Xylariomycetidae</taxon>
        <taxon>Xylariales</taxon>
        <taxon>Microdochiaceae</taxon>
        <taxon>Microdochium</taxon>
    </lineage>
</organism>
<evidence type="ECO:0000313" key="3">
    <source>
        <dbReference type="Proteomes" id="UP000070501"/>
    </source>
</evidence>
<dbReference type="AlphaFoldDB" id="A0A136IJ99"/>
<dbReference type="InParanoid" id="A0A136IJ99"/>
<accession>A0A136IJ99</accession>
<feature type="region of interest" description="Disordered" evidence="1">
    <location>
        <begin position="196"/>
        <end position="234"/>
    </location>
</feature>
<dbReference type="EMBL" id="KQ964299">
    <property type="protein sequence ID" value="KXJ85050.1"/>
    <property type="molecule type" value="Genomic_DNA"/>
</dbReference>
<keyword evidence="3" id="KW-1185">Reference proteome</keyword>